<protein>
    <submittedName>
        <fullName evidence="2">Uncharacterized protein</fullName>
    </submittedName>
</protein>
<dbReference type="Proteomes" id="UP000324800">
    <property type="component" value="Unassembled WGS sequence"/>
</dbReference>
<accession>A0A5J4TNK6</accession>
<feature type="non-terminal residue" evidence="2">
    <location>
        <position position="137"/>
    </location>
</feature>
<name>A0A5J4TNK6_9EUKA</name>
<dbReference type="Gene3D" id="3.40.50.1820">
    <property type="entry name" value="alpha/beta hydrolase"/>
    <property type="match status" value="1"/>
</dbReference>
<evidence type="ECO:0000313" key="3">
    <source>
        <dbReference type="Proteomes" id="UP000324800"/>
    </source>
</evidence>
<dbReference type="AlphaFoldDB" id="A0A5J4TNK6"/>
<comment type="caution">
    <text evidence="2">The sequence shown here is derived from an EMBL/GenBank/DDBJ whole genome shotgun (WGS) entry which is preliminary data.</text>
</comment>
<evidence type="ECO:0000256" key="1">
    <source>
        <dbReference type="SAM" id="Coils"/>
    </source>
</evidence>
<dbReference type="InterPro" id="IPR029058">
    <property type="entry name" value="AB_hydrolase_fold"/>
</dbReference>
<evidence type="ECO:0000313" key="2">
    <source>
        <dbReference type="EMBL" id="KAA6359025.1"/>
    </source>
</evidence>
<dbReference type="EMBL" id="SNRW01029018">
    <property type="protein sequence ID" value="KAA6359025.1"/>
    <property type="molecule type" value="Genomic_DNA"/>
</dbReference>
<sequence length="137" mass="16279">MNYNQDDSIPINSGIDRVYMTGQMRKMIEEEEEIRSKISEQREKLRELTAQEKEQKGSLFSRLIGLGVYHLADYAYFFGSQQNAKFPKFFSFFKMNEDEQKLRTVASSIWTRFMRTGSVSRQYNYNNGNRKNNENEQ</sequence>
<gene>
    <name evidence="2" type="ORF">EZS28_045448</name>
</gene>
<organism evidence="2 3">
    <name type="scientific">Streblomastix strix</name>
    <dbReference type="NCBI Taxonomy" id="222440"/>
    <lineage>
        <taxon>Eukaryota</taxon>
        <taxon>Metamonada</taxon>
        <taxon>Preaxostyla</taxon>
        <taxon>Oxymonadida</taxon>
        <taxon>Streblomastigidae</taxon>
        <taxon>Streblomastix</taxon>
    </lineage>
</organism>
<dbReference type="SUPFAM" id="SSF53474">
    <property type="entry name" value="alpha/beta-Hydrolases"/>
    <property type="match status" value="1"/>
</dbReference>
<keyword evidence="1" id="KW-0175">Coiled coil</keyword>
<feature type="coiled-coil region" evidence="1">
    <location>
        <begin position="24"/>
        <end position="58"/>
    </location>
</feature>
<reference evidence="2 3" key="1">
    <citation type="submission" date="2019-03" db="EMBL/GenBank/DDBJ databases">
        <title>Single cell metagenomics reveals metabolic interactions within the superorganism composed of flagellate Streblomastix strix and complex community of Bacteroidetes bacteria on its surface.</title>
        <authorList>
            <person name="Treitli S.C."/>
            <person name="Kolisko M."/>
            <person name="Husnik F."/>
            <person name="Keeling P."/>
            <person name="Hampl V."/>
        </authorList>
    </citation>
    <scope>NUCLEOTIDE SEQUENCE [LARGE SCALE GENOMIC DNA]</scope>
    <source>
        <strain evidence="2">ST1C</strain>
    </source>
</reference>
<proteinExistence type="predicted"/>